<dbReference type="AlphaFoldDB" id="A0A059D7T1"/>
<accession>A0A059D7T1</accession>
<keyword evidence="1" id="KW-1133">Transmembrane helix</keyword>
<dbReference type="EMBL" id="KK198754">
    <property type="protein sequence ID" value="KCW86436.1"/>
    <property type="molecule type" value="Genomic_DNA"/>
</dbReference>
<proteinExistence type="predicted"/>
<dbReference type="Gramene" id="KCW86436">
    <property type="protein sequence ID" value="KCW86436"/>
    <property type="gene ID" value="EUGRSUZ_B03104"/>
</dbReference>
<gene>
    <name evidence="2" type="ORF">EUGRSUZ_B03104</name>
</gene>
<organism evidence="2">
    <name type="scientific">Eucalyptus grandis</name>
    <name type="common">Flooded gum</name>
    <dbReference type="NCBI Taxonomy" id="71139"/>
    <lineage>
        <taxon>Eukaryota</taxon>
        <taxon>Viridiplantae</taxon>
        <taxon>Streptophyta</taxon>
        <taxon>Embryophyta</taxon>
        <taxon>Tracheophyta</taxon>
        <taxon>Spermatophyta</taxon>
        <taxon>Magnoliopsida</taxon>
        <taxon>eudicotyledons</taxon>
        <taxon>Gunneridae</taxon>
        <taxon>Pentapetalae</taxon>
        <taxon>rosids</taxon>
        <taxon>malvids</taxon>
        <taxon>Myrtales</taxon>
        <taxon>Myrtaceae</taxon>
        <taxon>Myrtoideae</taxon>
        <taxon>Eucalypteae</taxon>
        <taxon>Eucalyptus</taxon>
    </lineage>
</organism>
<sequence length="77" mass="9127">MIITFLYGGWLYKLYTRCAGFLVLLSLLWFSIWNGTYDEASVHLSQCRRRLLVMVVSHYLSVFPLCSSQRFLNENRE</sequence>
<evidence type="ECO:0000256" key="1">
    <source>
        <dbReference type="SAM" id="Phobius"/>
    </source>
</evidence>
<keyword evidence="1" id="KW-0472">Membrane</keyword>
<reference evidence="2" key="1">
    <citation type="submission" date="2013-07" db="EMBL/GenBank/DDBJ databases">
        <title>The genome of Eucalyptus grandis.</title>
        <authorList>
            <person name="Schmutz J."/>
            <person name="Hayes R."/>
            <person name="Myburg A."/>
            <person name="Tuskan G."/>
            <person name="Grattapaglia D."/>
            <person name="Rokhsar D.S."/>
        </authorList>
    </citation>
    <scope>NUCLEOTIDE SEQUENCE</scope>
    <source>
        <tissue evidence="2">Leaf extractions</tissue>
    </source>
</reference>
<name>A0A059D7T1_EUCGR</name>
<dbReference type="InParanoid" id="A0A059D7T1"/>
<feature type="transmembrane region" description="Helical" evidence="1">
    <location>
        <begin position="51"/>
        <end position="72"/>
    </location>
</feature>
<protein>
    <submittedName>
        <fullName evidence="2">Uncharacterized protein</fullName>
    </submittedName>
</protein>
<keyword evidence="1" id="KW-0812">Transmembrane</keyword>
<feature type="transmembrane region" description="Helical" evidence="1">
    <location>
        <begin position="12"/>
        <end position="30"/>
    </location>
</feature>
<evidence type="ECO:0000313" key="2">
    <source>
        <dbReference type="EMBL" id="KCW86436.1"/>
    </source>
</evidence>